<dbReference type="PANTHER" id="PTHR11644">
    <property type="entry name" value="CYTIDINE DEAMINASE"/>
    <property type="match status" value="1"/>
</dbReference>
<dbReference type="SUPFAM" id="SSF53927">
    <property type="entry name" value="Cytidine deaminase-like"/>
    <property type="match status" value="1"/>
</dbReference>
<reference evidence="6" key="1">
    <citation type="submission" date="2020-10" db="EMBL/GenBank/DDBJ databases">
        <authorList>
            <person name="Gilroy R."/>
        </authorList>
    </citation>
    <scope>NUCLEOTIDE SEQUENCE</scope>
    <source>
        <strain evidence="6">CHK197-8231</strain>
    </source>
</reference>
<dbReference type="InterPro" id="IPR050202">
    <property type="entry name" value="Cyt/Deoxycyt_deaminase"/>
</dbReference>
<evidence type="ECO:0000256" key="4">
    <source>
        <dbReference type="ARBA" id="ARBA00022833"/>
    </source>
</evidence>
<dbReference type="CDD" id="cd01283">
    <property type="entry name" value="cytidine_deaminase"/>
    <property type="match status" value="1"/>
</dbReference>
<dbReference type="InterPro" id="IPR016192">
    <property type="entry name" value="APOBEC/CMP_deaminase_Zn-bd"/>
</dbReference>
<dbReference type="GO" id="GO:0008270">
    <property type="term" value="F:zinc ion binding"/>
    <property type="evidence" value="ECO:0007669"/>
    <property type="project" value="InterPro"/>
</dbReference>
<organism evidence="6 7">
    <name type="scientific">Candidatus Fimihabitans intestinipullorum</name>
    <dbReference type="NCBI Taxonomy" id="2840820"/>
    <lineage>
        <taxon>Bacteria</taxon>
        <taxon>Bacillati</taxon>
        <taxon>Mycoplasmatota</taxon>
        <taxon>Mycoplasmatota incertae sedis</taxon>
        <taxon>Candidatus Fimihabitans</taxon>
    </lineage>
</organism>
<keyword evidence="2" id="KW-0479">Metal-binding</keyword>
<comment type="similarity">
    <text evidence="1">Belongs to the cytidine and deoxycytidylate deaminase family.</text>
</comment>
<name>A0A9D1HV56_9BACT</name>
<feature type="domain" description="CMP/dCMP-type deaminase" evidence="5">
    <location>
        <begin position="7"/>
        <end position="134"/>
    </location>
</feature>
<dbReference type="EMBL" id="DVML01000030">
    <property type="protein sequence ID" value="HIU22964.1"/>
    <property type="molecule type" value="Genomic_DNA"/>
</dbReference>
<keyword evidence="4" id="KW-0862">Zinc</keyword>
<dbReference type="PANTHER" id="PTHR11644:SF2">
    <property type="entry name" value="CYTIDINE DEAMINASE"/>
    <property type="match status" value="1"/>
</dbReference>
<dbReference type="AlphaFoldDB" id="A0A9D1HV56"/>
<dbReference type="Gene3D" id="3.40.140.10">
    <property type="entry name" value="Cytidine Deaminase, domain 2"/>
    <property type="match status" value="1"/>
</dbReference>
<dbReference type="Pfam" id="PF00383">
    <property type="entry name" value="dCMP_cyt_deam_1"/>
    <property type="match status" value="1"/>
</dbReference>
<keyword evidence="3 6" id="KW-0378">Hydrolase</keyword>
<evidence type="ECO:0000313" key="7">
    <source>
        <dbReference type="Proteomes" id="UP000824087"/>
    </source>
</evidence>
<dbReference type="InterPro" id="IPR016193">
    <property type="entry name" value="Cytidine_deaminase-like"/>
</dbReference>
<comment type="caution">
    <text evidence="6">The sequence shown here is derived from an EMBL/GenBank/DDBJ whole genome shotgun (WGS) entry which is preliminary data.</text>
</comment>
<proteinExistence type="inferred from homology"/>
<sequence>MVKDCKIWNKLYNEACKVQKRRIISPFIEGGQVSAAVLTKKGNIYTGICLDTASTLGICAERNAIFNMLTNGESQIDKIVCVMSNGDVGTPCGACRELIMQLDKDSKNIQILIDKVEYKTVTMDELMPDWWGISRFND</sequence>
<gene>
    <name evidence="6" type="ORF">IAD49_05225</name>
</gene>
<protein>
    <submittedName>
        <fullName evidence="6">Cytidine deaminase</fullName>
        <ecNumber evidence="6">3.5.4.5</ecNumber>
    </submittedName>
</protein>
<dbReference type="GO" id="GO:0004126">
    <property type="term" value="F:cytidine deaminase activity"/>
    <property type="evidence" value="ECO:0007669"/>
    <property type="project" value="UniProtKB-EC"/>
</dbReference>
<evidence type="ECO:0000256" key="1">
    <source>
        <dbReference type="ARBA" id="ARBA00006576"/>
    </source>
</evidence>
<dbReference type="Proteomes" id="UP000824087">
    <property type="component" value="Unassembled WGS sequence"/>
</dbReference>
<reference evidence="6" key="2">
    <citation type="journal article" date="2021" name="PeerJ">
        <title>Extensive microbial diversity within the chicken gut microbiome revealed by metagenomics and culture.</title>
        <authorList>
            <person name="Gilroy R."/>
            <person name="Ravi A."/>
            <person name="Getino M."/>
            <person name="Pursley I."/>
            <person name="Horton D.L."/>
            <person name="Alikhan N.F."/>
            <person name="Baker D."/>
            <person name="Gharbi K."/>
            <person name="Hall N."/>
            <person name="Watson M."/>
            <person name="Adriaenssens E.M."/>
            <person name="Foster-Nyarko E."/>
            <person name="Jarju S."/>
            <person name="Secka A."/>
            <person name="Antonio M."/>
            <person name="Oren A."/>
            <person name="Chaudhuri R.R."/>
            <person name="La Ragione R."/>
            <person name="Hildebrand F."/>
            <person name="Pallen M.J."/>
        </authorList>
    </citation>
    <scope>NUCLEOTIDE SEQUENCE</scope>
    <source>
        <strain evidence="6">CHK197-8231</strain>
    </source>
</reference>
<dbReference type="InterPro" id="IPR002125">
    <property type="entry name" value="CMP_dCMP_dom"/>
</dbReference>
<dbReference type="GO" id="GO:0005829">
    <property type="term" value="C:cytosol"/>
    <property type="evidence" value="ECO:0007669"/>
    <property type="project" value="TreeGrafter"/>
</dbReference>
<dbReference type="PROSITE" id="PS00903">
    <property type="entry name" value="CYT_DCMP_DEAMINASES_1"/>
    <property type="match status" value="1"/>
</dbReference>
<evidence type="ECO:0000256" key="2">
    <source>
        <dbReference type="ARBA" id="ARBA00022723"/>
    </source>
</evidence>
<dbReference type="GO" id="GO:0055086">
    <property type="term" value="P:nucleobase-containing small molecule metabolic process"/>
    <property type="evidence" value="ECO:0007669"/>
    <property type="project" value="UniProtKB-ARBA"/>
</dbReference>
<evidence type="ECO:0000256" key="3">
    <source>
        <dbReference type="ARBA" id="ARBA00022801"/>
    </source>
</evidence>
<accession>A0A9D1HV56</accession>
<dbReference type="GO" id="GO:0072527">
    <property type="term" value="P:pyrimidine-containing compound metabolic process"/>
    <property type="evidence" value="ECO:0007669"/>
    <property type="project" value="UniProtKB-ARBA"/>
</dbReference>
<evidence type="ECO:0000259" key="5">
    <source>
        <dbReference type="PROSITE" id="PS51747"/>
    </source>
</evidence>
<dbReference type="PROSITE" id="PS51747">
    <property type="entry name" value="CYT_DCMP_DEAMINASES_2"/>
    <property type="match status" value="1"/>
</dbReference>
<evidence type="ECO:0000313" key="6">
    <source>
        <dbReference type="EMBL" id="HIU22964.1"/>
    </source>
</evidence>
<dbReference type="NCBIfam" id="NF004064">
    <property type="entry name" value="PRK05578.1"/>
    <property type="match status" value="1"/>
</dbReference>
<dbReference type="EC" id="3.5.4.5" evidence="6"/>
<dbReference type="GO" id="GO:0042802">
    <property type="term" value="F:identical protein binding"/>
    <property type="evidence" value="ECO:0007669"/>
    <property type="project" value="UniProtKB-ARBA"/>
</dbReference>